<dbReference type="Gene3D" id="3.30.70.380">
    <property type="entry name" value="Ferrodoxin-fold anticodon-binding domain"/>
    <property type="match status" value="1"/>
</dbReference>
<dbReference type="SUPFAM" id="SSF56037">
    <property type="entry name" value="PheT/TilS domain"/>
    <property type="match status" value="1"/>
</dbReference>
<evidence type="ECO:0000259" key="10">
    <source>
        <dbReference type="PROSITE" id="PS51447"/>
    </source>
</evidence>
<proteinExistence type="predicted"/>
<dbReference type="GO" id="GO:0003723">
    <property type="term" value="F:RNA binding"/>
    <property type="evidence" value="ECO:0007669"/>
    <property type="project" value="InterPro"/>
</dbReference>
<evidence type="ECO:0000313" key="12">
    <source>
        <dbReference type="EMBL" id="OHA42768.1"/>
    </source>
</evidence>
<dbReference type="Pfam" id="PF17759">
    <property type="entry name" value="tRNA_synthFbeta"/>
    <property type="match status" value="1"/>
</dbReference>
<dbReference type="Gene3D" id="3.50.40.10">
    <property type="entry name" value="Phenylalanyl-trna Synthetase, Chain B, domain 3"/>
    <property type="match status" value="1"/>
</dbReference>
<dbReference type="PROSITE" id="PS51483">
    <property type="entry name" value="B5"/>
    <property type="match status" value="1"/>
</dbReference>
<evidence type="ECO:0000256" key="5">
    <source>
        <dbReference type="ARBA" id="ARBA00022741"/>
    </source>
</evidence>
<keyword evidence="8" id="KW-0648">Protein biosynthesis</keyword>
<comment type="cofactor">
    <cofactor evidence="1">
        <name>Mg(2+)</name>
        <dbReference type="ChEBI" id="CHEBI:18420"/>
    </cofactor>
</comment>
<evidence type="ECO:0000256" key="1">
    <source>
        <dbReference type="ARBA" id="ARBA00001946"/>
    </source>
</evidence>
<sequence>MKISYNWLQNYFDDKLPVPEKLAELITFSFAEVEGIEKRGEDIILDVKVLPDRACYALSHRGVAYEAAAVLNIKKKEMRWPLPVVSQVAELSVRVEAPDLCPRYMARVIENINTKEQAWVTEHLEAVGQRSIHPVVDGANVVMLDMGQPLHAFDRDMVDGEITVRLARPSEKITTLDNKEVLLDETMLVISDDKSVLAVAGVKGGKKAEVTSRTKNLILESANFNAESVRRTSEKLGIKTDASKRFENGLSPESAARGMEDFTAYIFEMDKNIKVGEVADVYSAKKDKTVIETTGKFINDKLGANIANDDIKDILTRLSIEAEEEGGKFTIFPPYFRLDLRVEEDIVEEIGRIYGYSNVGAREPRSGLGVKPAVNKKFYYENFIRQFMVERGFSEVMNSTFRAKGKREIVKPLAKDKAFLREELSERLEKCLDNNCSNAALLGLDEVKIFEIGNVFPEEGEHTSFCVGIRNINKKNIRSNDKIKAIRDDLIAALGVSVKVVCTVDDSGGQILNENKMIGKINNLDGIMEIDLDELILPISAPNSYNGIIIDQKNITHFKPYSVYPFVVRDIALWAPADSEKDIEELLRKEAGHYAVSVRMFDSFVKDGRTSFALRIVFQSKDKTLTDNEVNNIMEKIYKEVASRGWEVR</sequence>
<dbReference type="InterPro" id="IPR005121">
    <property type="entry name" value="Fdx_antiC-bd"/>
</dbReference>
<dbReference type="SUPFAM" id="SSF55681">
    <property type="entry name" value="Class II aaRS and biotin synthetases"/>
    <property type="match status" value="1"/>
</dbReference>
<accession>A0A1G2P347</accession>
<dbReference type="InterPro" id="IPR045864">
    <property type="entry name" value="aa-tRNA-synth_II/BPL/LPL"/>
</dbReference>
<dbReference type="PROSITE" id="PS51447">
    <property type="entry name" value="FDX_ACB"/>
    <property type="match status" value="1"/>
</dbReference>
<dbReference type="InterPro" id="IPR041616">
    <property type="entry name" value="PheRS_beta_core"/>
</dbReference>
<dbReference type="EMBL" id="MHSK01000006">
    <property type="protein sequence ID" value="OHA42768.1"/>
    <property type="molecule type" value="Genomic_DNA"/>
</dbReference>
<dbReference type="SMART" id="SM00874">
    <property type="entry name" value="B5"/>
    <property type="match status" value="1"/>
</dbReference>
<dbReference type="InterPro" id="IPR020825">
    <property type="entry name" value="Phe-tRNA_synthase-like_B3/B4"/>
</dbReference>
<dbReference type="Proteomes" id="UP000177269">
    <property type="component" value="Unassembled WGS sequence"/>
</dbReference>
<dbReference type="Gene3D" id="3.30.56.10">
    <property type="match status" value="2"/>
</dbReference>
<evidence type="ECO:0000313" key="13">
    <source>
        <dbReference type="Proteomes" id="UP000177269"/>
    </source>
</evidence>
<gene>
    <name evidence="12" type="ORF">A3G52_03110</name>
</gene>
<dbReference type="Pfam" id="PF03483">
    <property type="entry name" value="B3_4"/>
    <property type="match status" value="1"/>
</dbReference>
<dbReference type="InterPro" id="IPR045060">
    <property type="entry name" value="Phe-tRNA-ligase_IIc_bsu"/>
</dbReference>
<dbReference type="SMART" id="SM00896">
    <property type="entry name" value="FDX-ACB"/>
    <property type="match status" value="1"/>
</dbReference>
<evidence type="ECO:0000256" key="3">
    <source>
        <dbReference type="ARBA" id="ARBA00022598"/>
    </source>
</evidence>
<dbReference type="InterPro" id="IPR005146">
    <property type="entry name" value="B3/B4_tRNA-bd"/>
</dbReference>
<dbReference type="Gene3D" id="3.30.930.10">
    <property type="entry name" value="Bira Bifunctional Protein, Domain 2"/>
    <property type="match status" value="1"/>
</dbReference>
<dbReference type="GO" id="GO:0000287">
    <property type="term" value="F:magnesium ion binding"/>
    <property type="evidence" value="ECO:0007669"/>
    <property type="project" value="InterPro"/>
</dbReference>
<protein>
    <recommendedName>
        <fullName evidence="2">phenylalanine--tRNA ligase</fullName>
        <ecNumber evidence="2">6.1.1.20</ecNumber>
    </recommendedName>
</protein>
<reference evidence="12 13" key="1">
    <citation type="journal article" date="2016" name="Nat. Commun.">
        <title>Thousands of microbial genomes shed light on interconnected biogeochemical processes in an aquifer system.</title>
        <authorList>
            <person name="Anantharaman K."/>
            <person name="Brown C.T."/>
            <person name="Hug L.A."/>
            <person name="Sharon I."/>
            <person name="Castelle C.J."/>
            <person name="Probst A.J."/>
            <person name="Thomas B.C."/>
            <person name="Singh A."/>
            <person name="Wilkins M.J."/>
            <person name="Karaoz U."/>
            <person name="Brodie E.L."/>
            <person name="Williams K.H."/>
            <person name="Hubbard S.S."/>
            <person name="Banfield J.F."/>
        </authorList>
    </citation>
    <scope>NUCLEOTIDE SEQUENCE [LARGE SCALE GENOMIC DNA]</scope>
</reference>
<dbReference type="Pfam" id="PF03484">
    <property type="entry name" value="B5"/>
    <property type="match status" value="1"/>
</dbReference>
<dbReference type="InterPro" id="IPR005147">
    <property type="entry name" value="tRNA_synthase_B5-dom"/>
</dbReference>
<dbReference type="Pfam" id="PF03147">
    <property type="entry name" value="FDX-ACB"/>
    <property type="match status" value="1"/>
</dbReference>
<dbReference type="SMART" id="SM00873">
    <property type="entry name" value="B3_4"/>
    <property type="match status" value="1"/>
</dbReference>
<keyword evidence="7" id="KW-0460">Magnesium</keyword>
<dbReference type="GO" id="GO:0006432">
    <property type="term" value="P:phenylalanyl-tRNA aminoacylation"/>
    <property type="evidence" value="ECO:0007669"/>
    <property type="project" value="InterPro"/>
</dbReference>
<name>A0A1G2P347_9BACT</name>
<dbReference type="GO" id="GO:0009328">
    <property type="term" value="C:phenylalanine-tRNA ligase complex"/>
    <property type="evidence" value="ECO:0007669"/>
    <property type="project" value="TreeGrafter"/>
</dbReference>
<dbReference type="GO" id="GO:0004826">
    <property type="term" value="F:phenylalanine-tRNA ligase activity"/>
    <property type="evidence" value="ECO:0007669"/>
    <property type="project" value="UniProtKB-EC"/>
</dbReference>
<evidence type="ECO:0000256" key="2">
    <source>
        <dbReference type="ARBA" id="ARBA00012814"/>
    </source>
</evidence>
<dbReference type="InterPro" id="IPR036690">
    <property type="entry name" value="Fdx_antiC-bd_sf"/>
</dbReference>
<dbReference type="AlphaFoldDB" id="A0A1G2P347"/>
<dbReference type="SUPFAM" id="SSF54991">
    <property type="entry name" value="Anticodon-binding domain of PheRS"/>
    <property type="match status" value="1"/>
</dbReference>
<keyword evidence="3" id="KW-0436">Ligase</keyword>
<evidence type="ECO:0000259" key="11">
    <source>
        <dbReference type="PROSITE" id="PS51483"/>
    </source>
</evidence>
<feature type="domain" description="B5" evidence="11">
    <location>
        <begin position="286"/>
        <end position="361"/>
    </location>
</feature>
<organism evidence="12 13">
    <name type="scientific">Candidatus Taylorbacteria bacterium RIFCSPLOWO2_12_FULL_43_20</name>
    <dbReference type="NCBI Taxonomy" id="1802332"/>
    <lineage>
        <taxon>Bacteria</taxon>
        <taxon>Candidatus Tayloriibacteriota</taxon>
    </lineage>
</organism>
<dbReference type="EC" id="6.1.1.20" evidence="2"/>
<dbReference type="PANTHER" id="PTHR10947">
    <property type="entry name" value="PHENYLALANYL-TRNA SYNTHETASE BETA CHAIN AND LEUCINE-RICH REPEAT-CONTAINING PROTEIN 47"/>
    <property type="match status" value="1"/>
</dbReference>
<dbReference type="SUPFAM" id="SSF46955">
    <property type="entry name" value="Putative DNA-binding domain"/>
    <property type="match status" value="2"/>
</dbReference>
<evidence type="ECO:0000256" key="6">
    <source>
        <dbReference type="ARBA" id="ARBA00022840"/>
    </source>
</evidence>
<dbReference type="PANTHER" id="PTHR10947:SF0">
    <property type="entry name" value="PHENYLALANINE--TRNA LIGASE BETA SUBUNIT"/>
    <property type="match status" value="1"/>
</dbReference>
<dbReference type="GO" id="GO:0005524">
    <property type="term" value="F:ATP binding"/>
    <property type="evidence" value="ECO:0007669"/>
    <property type="project" value="UniProtKB-KW"/>
</dbReference>
<keyword evidence="9" id="KW-0030">Aminoacyl-tRNA synthetase</keyword>
<comment type="caution">
    <text evidence="12">The sequence shown here is derived from an EMBL/GenBank/DDBJ whole genome shotgun (WGS) entry which is preliminary data.</text>
</comment>
<keyword evidence="6" id="KW-0067">ATP-binding</keyword>
<dbReference type="InterPro" id="IPR009061">
    <property type="entry name" value="DNA-bd_dom_put_sf"/>
</dbReference>
<evidence type="ECO:0000256" key="9">
    <source>
        <dbReference type="ARBA" id="ARBA00023146"/>
    </source>
</evidence>
<keyword evidence="5" id="KW-0547">Nucleotide-binding</keyword>
<evidence type="ECO:0000256" key="4">
    <source>
        <dbReference type="ARBA" id="ARBA00022723"/>
    </source>
</evidence>
<keyword evidence="4" id="KW-0479">Metal-binding</keyword>
<feature type="domain" description="FDX-ACB" evidence="10">
    <location>
        <begin position="562"/>
        <end position="649"/>
    </location>
</feature>
<evidence type="ECO:0000256" key="8">
    <source>
        <dbReference type="ARBA" id="ARBA00022917"/>
    </source>
</evidence>
<evidence type="ECO:0000256" key="7">
    <source>
        <dbReference type="ARBA" id="ARBA00022842"/>
    </source>
</evidence>